<comment type="caution">
    <text evidence="11">The sequence shown here is derived from an EMBL/GenBank/DDBJ whole genome shotgun (WGS) entry which is preliminary data.</text>
</comment>
<evidence type="ECO:0000259" key="10">
    <source>
        <dbReference type="Pfam" id="PF03372"/>
    </source>
</evidence>
<dbReference type="PANTHER" id="PTHR15822:SF4">
    <property type="entry name" value="TYROSYL-DNA PHOSPHODIESTERASE 2"/>
    <property type="match status" value="1"/>
</dbReference>
<dbReference type="Pfam" id="PF03372">
    <property type="entry name" value="Exo_endo_phos"/>
    <property type="match status" value="1"/>
</dbReference>
<evidence type="ECO:0000313" key="12">
    <source>
        <dbReference type="Proteomes" id="UP001501410"/>
    </source>
</evidence>
<keyword evidence="9" id="KW-1133">Transmembrane helix</keyword>
<reference evidence="12" key="1">
    <citation type="journal article" date="2019" name="Int. J. Syst. Evol. Microbiol.">
        <title>The Global Catalogue of Microorganisms (GCM) 10K type strain sequencing project: providing services to taxonomists for standard genome sequencing and annotation.</title>
        <authorList>
            <consortium name="The Broad Institute Genomics Platform"/>
            <consortium name="The Broad Institute Genome Sequencing Center for Infectious Disease"/>
            <person name="Wu L."/>
            <person name="Ma J."/>
        </authorList>
    </citation>
    <scope>NUCLEOTIDE SEQUENCE [LARGE SCALE GENOMIC DNA]</scope>
    <source>
        <strain evidence="12">JCM 31921</strain>
    </source>
</reference>
<evidence type="ECO:0000256" key="3">
    <source>
        <dbReference type="ARBA" id="ARBA00022722"/>
    </source>
</evidence>
<dbReference type="InterPro" id="IPR036691">
    <property type="entry name" value="Endo/exonu/phosph_ase_sf"/>
</dbReference>
<comment type="cofactor">
    <cofactor evidence="1">
        <name>Mn(2+)</name>
        <dbReference type="ChEBI" id="CHEBI:29035"/>
    </cofactor>
</comment>
<evidence type="ECO:0000256" key="1">
    <source>
        <dbReference type="ARBA" id="ARBA00001936"/>
    </source>
</evidence>
<feature type="transmembrane region" description="Helical" evidence="9">
    <location>
        <begin position="75"/>
        <end position="97"/>
    </location>
</feature>
<dbReference type="PANTHER" id="PTHR15822">
    <property type="entry name" value="TRAF AND TNF RECEPTOR-ASSOCIATED PROTEIN"/>
    <property type="match status" value="1"/>
</dbReference>
<keyword evidence="7" id="KW-0460">Magnesium</keyword>
<keyword evidence="9" id="KW-0812">Transmembrane</keyword>
<dbReference type="Gene3D" id="3.60.10.10">
    <property type="entry name" value="Endonuclease/exonuclease/phosphatase"/>
    <property type="match status" value="1"/>
</dbReference>
<keyword evidence="8" id="KW-0234">DNA repair</keyword>
<comment type="cofactor">
    <cofactor evidence="2">
        <name>Mg(2+)</name>
        <dbReference type="ChEBI" id="CHEBI:18420"/>
    </cofactor>
</comment>
<evidence type="ECO:0000256" key="2">
    <source>
        <dbReference type="ARBA" id="ARBA00001946"/>
    </source>
</evidence>
<sequence length="376" mass="43136">MKKLGLFIRAFFSHTLFLINLGVAAWLLLCRYASTTDPADVRYLGIISLSTVFALIVNALFFVVWLFSRKKWRSLLSLAVLGICFRMIPAVFGLNYFEQNNMLPQLGGLKVLTWNVHGLGLYDRPVDKRRPEKMFALIEEQQPDVLCMLEFYTNNDGSNPKARKYFEHAGYKEYRFMYDNDLGAKIFIGNAIFSKYPLSNFKETLIDEYIKLMQCDVQLPHGQQVRLFVVHLQSFLLADKEKAMLEEAQKSAKKLEKQKAYTHTFLEKLNRAYQKRAPQAILTRAEIDKSPYPVVLCADLNDVPCSYTYTTIRGGLADAFAQKGKGLGRTYNMISPTLRIDYIFYSDSALKLIGYQSLKTPQFSDHNPVIANFVLK</sequence>
<dbReference type="InterPro" id="IPR005135">
    <property type="entry name" value="Endo/exonuclease/phosphatase"/>
</dbReference>
<keyword evidence="5" id="KW-0227">DNA damage</keyword>
<dbReference type="InterPro" id="IPR051547">
    <property type="entry name" value="TDP2-like"/>
</dbReference>
<gene>
    <name evidence="11" type="ORF">GCM10023092_23870</name>
</gene>
<keyword evidence="6" id="KW-0378">Hydrolase</keyword>
<dbReference type="RefSeq" id="WP_344827356.1">
    <property type="nucleotide sequence ID" value="NZ_BAABEZ010000022.1"/>
</dbReference>
<feature type="transmembrane region" description="Helical" evidence="9">
    <location>
        <begin position="7"/>
        <end position="29"/>
    </location>
</feature>
<feature type="transmembrane region" description="Helical" evidence="9">
    <location>
        <begin position="41"/>
        <end position="68"/>
    </location>
</feature>
<evidence type="ECO:0000256" key="8">
    <source>
        <dbReference type="ARBA" id="ARBA00023204"/>
    </source>
</evidence>
<dbReference type="EMBL" id="BAABEZ010000022">
    <property type="protein sequence ID" value="GAA4457267.1"/>
    <property type="molecule type" value="Genomic_DNA"/>
</dbReference>
<keyword evidence="3" id="KW-0540">Nuclease</keyword>
<dbReference type="CDD" id="cd09084">
    <property type="entry name" value="EEP-2"/>
    <property type="match status" value="1"/>
</dbReference>
<organism evidence="11 12">
    <name type="scientific">Rurimicrobium arvi</name>
    <dbReference type="NCBI Taxonomy" id="2049916"/>
    <lineage>
        <taxon>Bacteria</taxon>
        <taxon>Pseudomonadati</taxon>
        <taxon>Bacteroidota</taxon>
        <taxon>Chitinophagia</taxon>
        <taxon>Chitinophagales</taxon>
        <taxon>Chitinophagaceae</taxon>
        <taxon>Rurimicrobium</taxon>
    </lineage>
</organism>
<evidence type="ECO:0000256" key="5">
    <source>
        <dbReference type="ARBA" id="ARBA00022763"/>
    </source>
</evidence>
<feature type="domain" description="Endonuclease/exonuclease/phosphatase" evidence="10">
    <location>
        <begin position="112"/>
        <end position="366"/>
    </location>
</feature>
<dbReference type="GO" id="GO:0004519">
    <property type="term" value="F:endonuclease activity"/>
    <property type="evidence" value="ECO:0007669"/>
    <property type="project" value="UniProtKB-KW"/>
</dbReference>
<evidence type="ECO:0000256" key="7">
    <source>
        <dbReference type="ARBA" id="ARBA00022842"/>
    </source>
</evidence>
<evidence type="ECO:0000256" key="6">
    <source>
        <dbReference type="ARBA" id="ARBA00022801"/>
    </source>
</evidence>
<evidence type="ECO:0000256" key="4">
    <source>
        <dbReference type="ARBA" id="ARBA00022723"/>
    </source>
</evidence>
<name>A0ABP8MWG7_9BACT</name>
<dbReference type="SUPFAM" id="SSF56219">
    <property type="entry name" value="DNase I-like"/>
    <property type="match status" value="1"/>
</dbReference>
<protein>
    <submittedName>
        <fullName evidence="11">Endonuclease/exonuclease/phosphatase family protein</fullName>
    </submittedName>
</protein>
<keyword evidence="11" id="KW-0255">Endonuclease</keyword>
<evidence type="ECO:0000313" key="11">
    <source>
        <dbReference type="EMBL" id="GAA4457267.1"/>
    </source>
</evidence>
<evidence type="ECO:0000256" key="9">
    <source>
        <dbReference type="SAM" id="Phobius"/>
    </source>
</evidence>
<keyword evidence="4" id="KW-0479">Metal-binding</keyword>
<keyword evidence="12" id="KW-1185">Reference proteome</keyword>
<dbReference type="Proteomes" id="UP001501410">
    <property type="component" value="Unassembled WGS sequence"/>
</dbReference>
<keyword evidence="9" id="KW-0472">Membrane</keyword>
<accession>A0ABP8MWG7</accession>
<proteinExistence type="predicted"/>